<reference evidence="1 2" key="1">
    <citation type="journal article" date="2021" name="BMC Genomics">
        <title>Datura genome reveals duplications of psychoactive alkaloid biosynthetic genes and high mutation rate following tissue culture.</title>
        <authorList>
            <person name="Rajewski A."/>
            <person name="Carter-House D."/>
            <person name="Stajich J."/>
            <person name="Litt A."/>
        </authorList>
    </citation>
    <scope>NUCLEOTIDE SEQUENCE [LARGE SCALE GENOMIC DNA]</scope>
    <source>
        <strain evidence="1">AR-01</strain>
    </source>
</reference>
<organism evidence="1 2">
    <name type="scientific">Datura stramonium</name>
    <name type="common">Jimsonweed</name>
    <name type="synonym">Common thornapple</name>
    <dbReference type="NCBI Taxonomy" id="4076"/>
    <lineage>
        <taxon>Eukaryota</taxon>
        <taxon>Viridiplantae</taxon>
        <taxon>Streptophyta</taxon>
        <taxon>Embryophyta</taxon>
        <taxon>Tracheophyta</taxon>
        <taxon>Spermatophyta</taxon>
        <taxon>Magnoliopsida</taxon>
        <taxon>eudicotyledons</taxon>
        <taxon>Gunneridae</taxon>
        <taxon>Pentapetalae</taxon>
        <taxon>asterids</taxon>
        <taxon>lamiids</taxon>
        <taxon>Solanales</taxon>
        <taxon>Solanaceae</taxon>
        <taxon>Solanoideae</taxon>
        <taxon>Datureae</taxon>
        <taxon>Datura</taxon>
    </lineage>
</organism>
<sequence length="112" mass="12818">MSTCRKSESVLKIRPRSSPWRRCSRLRTLTVGYHIQNFKVVNDCQVPGIGGVKKHRKTTRDQRQGGGKSLASATYEFLKSRGTLLAAQLMNLLIRLGEYKFDSNFRETIRSE</sequence>
<protein>
    <submittedName>
        <fullName evidence="1">Uncharacterized protein</fullName>
    </submittedName>
</protein>
<name>A0ABS8WJD3_DATST</name>
<evidence type="ECO:0000313" key="1">
    <source>
        <dbReference type="EMBL" id="MCE3050910.1"/>
    </source>
</evidence>
<keyword evidence="2" id="KW-1185">Reference proteome</keyword>
<gene>
    <name evidence="1" type="ORF">HAX54_048421</name>
</gene>
<evidence type="ECO:0000313" key="2">
    <source>
        <dbReference type="Proteomes" id="UP000823775"/>
    </source>
</evidence>
<comment type="caution">
    <text evidence="1">The sequence shown here is derived from an EMBL/GenBank/DDBJ whole genome shotgun (WGS) entry which is preliminary data.</text>
</comment>
<dbReference type="Proteomes" id="UP000823775">
    <property type="component" value="Unassembled WGS sequence"/>
</dbReference>
<proteinExistence type="predicted"/>
<dbReference type="EMBL" id="JACEIK010007999">
    <property type="protein sequence ID" value="MCE3050910.1"/>
    <property type="molecule type" value="Genomic_DNA"/>
</dbReference>
<accession>A0ABS8WJD3</accession>